<gene>
    <name evidence="1" type="ORF">E6K81_09130</name>
</gene>
<evidence type="ECO:0000313" key="2">
    <source>
        <dbReference type="Proteomes" id="UP000319771"/>
    </source>
</evidence>
<proteinExistence type="predicted"/>
<organism evidence="1 2">
    <name type="scientific">Eiseniibacteriota bacterium</name>
    <dbReference type="NCBI Taxonomy" id="2212470"/>
    <lineage>
        <taxon>Bacteria</taxon>
        <taxon>Candidatus Eiseniibacteriota</taxon>
    </lineage>
</organism>
<sequence length="152" mass="16476">MDASVADVVDLGLDVLPHYEQAAIPMLDGAERPAEWPEVKRRFRSEGIRVATHRGSLLLEPGELDRCASVGLLAGNDELFLCSEWNDEFEPFPGRVGGEAQGFDEGTPLGLEEWMIHAGCLLALGDGVGLNFATLDATLAERLRARFPAAKD</sequence>
<name>A0A538U7H5_UNCEI</name>
<comment type="caution">
    <text evidence="1">The sequence shown here is derived from an EMBL/GenBank/DDBJ whole genome shotgun (WGS) entry which is preliminary data.</text>
</comment>
<dbReference type="Proteomes" id="UP000319771">
    <property type="component" value="Unassembled WGS sequence"/>
</dbReference>
<reference evidence="1 2" key="1">
    <citation type="journal article" date="2019" name="Nat. Microbiol.">
        <title>Mediterranean grassland soil C-N compound turnover is dependent on rainfall and depth, and is mediated by genomically divergent microorganisms.</title>
        <authorList>
            <person name="Diamond S."/>
            <person name="Andeer P.F."/>
            <person name="Li Z."/>
            <person name="Crits-Christoph A."/>
            <person name="Burstein D."/>
            <person name="Anantharaman K."/>
            <person name="Lane K.R."/>
            <person name="Thomas B.C."/>
            <person name="Pan C."/>
            <person name="Northen T.R."/>
            <person name="Banfield J.F."/>
        </authorList>
    </citation>
    <scope>NUCLEOTIDE SEQUENCE [LARGE SCALE GENOMIC DNA]</scope>
    <source>
        <strain evidence="1">WS_11</strain>
    </source>
</reference>
<dbReference type="EMBL" id="VBPB01000139">
    <property type="protein sequence ID" value="TMQ71836.1"/>
    <property type="molecule type" value="Genomic_DNA"/>
</dbReference>
<protein>
    <submittedName>
        <fullName evidence="1">Uncharacterized protein</fullName>
    </submittedName>
</protein>
<evidence type="ECO:0000313" key="1">
    <source>
        <dbReference type="EMBL" id="TMQ71836.1"/>
    </source>
</evidence>
<accession>A0A538U7H5</accession>
<dbReference type="AlphaFoldDB" id="A0A538U7H5"/>